<comment type="caution">
    <text evidence="1">The sequence shown here is derived from an EMBL/GenBank/DDBJ whole genome shotgun (WGS) entry which is preliminary data.</text>
</comment>
<name>A0ACB8TUT2_9APHY</name>
<keyword evidence="2" id="KW-1185">Reference proteome</keyword>
<protein>
    <submittedName>
        <fullName evidence="1">P-loop containing nucleoside triphosphate hydrolase protein</fullName>
    </submittedName>
</protein>
<proteinExistence type="predicted"/>
<reference evidence="1" key="1">
    <citation type="journal article" date="2021" name="Environ. Microbiol.">
        <title>Gene family expansions and transcriptome signatures uncover fungal adaptations to wood decay.</title>
        <authorList>
            <person name="Hage H."/>
            <person name="Miyauchi S."/>
            <person name="Viragh M."/>
            <person name="Drula E."/>
            <person name="Min B."/>
            <person name="Chaduli D."/>
            <person name="Navarro D."/>
            <person name="Favel A."/>
            <person name="Norest M."/>
            <person name="Lesage-Meessen L."/>
            <person name="Balint B."/>
            <person name="Merenyi Z."/>
            <person name="de Eugenio L."/>
            <person name="Morin E."/>
            <person name="Martinez A.T."/>
            <person name="Baldrian P."/>
            <person name="Stursova M."/>
            <person name="Martinez M.J."/>
            <person name="Novotny C."/>
            <person name="Magnuson J.K."/>
            <person name="Spatafora J.W."/>
            <person name="Maurice S."/>
            <person name="Pangilinan J."/>
            <person name="Andreopoulos W."/>
            <person name="LaButti K."/>
            <person name="Hundley H."/>
            <person name="Na H."/>
            <person name="Kuo A."/>
            <person name="Barry K."/>
            <person name="Lipzen A."/>
            <person name="Henrissat B."/>
            <person name="Riley R."/>
            <person name="Ahrendt S."/>
            <person name="Nagy L.G."/>
            <person name="Grigoriev I.V."/>
            <person name="Martin F."/>
            <person name="Rosso M.N."/>
        </authorList>
    </citation>
    <scope>NUCLEOTIDE SEQUENCE</scope>
    <source>
        <strain evidence="1">CBS 384.51</strain>
    </source>
</reference>
<dbReference type="Proteomes" id="UP001055072">
    <property type="component" value="Unassembled WGS sequence"/>
</dbReference>
<keyword evidence="1" id="KW-0378">Hydrolase</keyword>
<dbReference type="EMBL" id="MU274929">
    <property type="protein sequence ID" value="KAI0085669.1"/>
    <property type="molecule type" value="Genomic_DNA"/>
</dbReference>
<evidence type="ECO:0000313" key="1">
    <source>
        <dbReference type="EMBL" id="KAI0085669.1"/>
    </source>
</evidence>
<accession>A0ACB8TUT2</accession>
<organism evidence="1 2">
    <name type="scientific">Irpex rosettiformis</name>
    <dbReference type="NCBI Taxonomy" id="378272"/>
    <lineage>
        <taxon>Eukaryota</taxon>
        <taxon>Fungi</taxon>
        <taxon>Dikarya</taxon>
        <taxon>Basidiomycota</taxon>
        <taxon>Agaricomycotina</taxon>
        <taxon>Agaricomycetes</taxon>
        <taxon>Polyporales</taxon>
        <taxon>Irpicaceae</taxon>
        <taxon>Irpex</taxon>
    </lineage>
</organism>
<gene>
    <name evidence="1" type="ORF">BDY19DRAFT_1076072</name>
</gene>
<evidence type="ECO:0000313" key="2">
    <source>
        <dbReference type="Proteomes" id="UP001055072"/>
    </source>
</evidence>
<sequence length="1243" mass="137314">MNRPVRQGYNAKARQSTAGSRKKGKRKTSNPDTTTQNTNAEIVQRKSDEQKELDRKERLREELLAQSESKVNSKKKKRLEKYIEKKLKQEERVVLFEKLSKSQAELPNALNLHSSATLGTGKSVTHQERLEREEHHATQQLAEAANTRVGRKRKRSKLTYSGAASDDSISEDFDVGAVEQHHKPEPNSGLTRETAVVVIDNGFSTTTQDSRPRTDPVSIGGALRKNPDGSIAPPHIVKKRGGKNAFALWKEPASKQMTTEDSDTSFDSSDSAYDTDSDSEEQMDSEVEEKEIAEQEGSSDEKSEGNTGTAEEVIIEPKRKKLSFKDWAVQQLSVAKTYVAPIPSDTTVESPQETSISEPPIKKRKVENSHPAEMRGPLGRDLVLPDTALAKHVVDVGKADSTMKRKVISIARPIDVEEVRLLLPIVSEEQPIMEAILLNPVVVICGETGSGKTTQVPQFLYEAGFGSPGSDNPGIIGITQPRRVAAMSMASRVAHELSLTPSKVSYQIRYDATVSPDTSIKFMTDGVLLRELATDFLLMKYSVIIIDEAHERSMNTDILIGVLSRVIKLREEMWAEQREGVKPLRLIIMSATLRVSDFAENTILFPKSPPIINVSARQHPVTIHFSRRTSSDYVNEAIRKASKIHARLPPGGILIFLTGQNEISGVCKKLEARYGAKALEERKRRRGTGSSLATSSRIKLEPEARQVGMRVVPAQADIEAEDMELGEERTDLAFDVDNGNMDDVSDEEALDSDDELNEELGLDTEESDVPMHVIPLYALLPSEKQMQVFNPPPEGHRLVVVSTNVAETSLTIPNIRYVVDCGRAKERHYSVGSGIQSFQVSWISKASAAQRAGRAGRTGPGHCYRLYSSALYENYFAQFSQPEILRMPIDGVVLQMKSMHVDAVVNFPFPTAPDRPNLLKAEKILTYLGALTGSNGDCGGQITDIGRAMSLFPLSPRYSRMLVSGRQHGCLPYVITIVSILSVGDPFLREEALEADESEDEDMDDAVAHLKNEAIRAKEARRLRRKQYFESQQRHGALGDYASDIFKMLSVVGAYEYAGGGHEFCSTQFVRPKAMEEIHKLRAQISSIVQTNFPDSDIGFMANLKPPSKLQLKVLRQLIAAGFIDQVAVRKDKVSKDGASGQQYTTSRGVAYTAMGIDEDVYIHPSSALVSSPPPDFIVYVEVVRTTKVWLKGVTVINATWLSSLGKSLCTFSKPIKKIDGSSVVIPHFGPAGWELPAIPSTK</sequence>